<dbReference type="SUPFAM" id="SSF56317">
    <property type="entry name" value="Carbon-nitrogen hydrolase"/>
    <property type="match status" value="1"/>
</dbReference>
<dbReference type="InterPro" id="IPR044149">
    <property type="entry name" value="Nitrilases_CHs"/>
</dbReference>
<evidence type="ECO:0000313" key="5">
    <source>
        <dbReference type="Proteomes" id="UP001215598"/>
    </source>
</evidence>
<dbReference type="GO" id="GO:0000257">
    <property type="term" value="F:nitrilase activity"/>
    <property type="evidence" value="ECO:0007669"/>
    <property type="project" value="UniProtKB-ARBA"/>
</dbReference>
<dbReference type="EMBL" id="JARKIB010000044">
    <property type="protein sequence ID" value="KAJ7757549.1"/>
    <property type="molecule type" value="Genomic_DNA"/>
</dbReference>
<feature type="domain" description="CN hydrolase" evidence="3">
    <location>
        <begin position="8"/>
        <end position="306"/>
    </location>
</feature>
<dbReference type="GO" id="GO:0016836">
    <property type="term" value="F:hydro-lyase activity"/>
    <property type="evidence" value="ECO:0007669"/>
    <property type="project" value="UniProtKB-ARBA"/>
</dbReference>
<keyword evidence="5" id="KW-1185">Reference proteome</keyword>
<evidence type="ECO:0000256" key="1">
    <source>
        <dbReference type="ARBA" id="ARBA00008129"/>
    </source>
</evidence>
<reference evidence="4" key="1">
    <citation type="submission" date="2023-03" db="EMBL/GenBank/DDBJ databases">
        <title>Massive genome expansion in bonnet fungi (Mycena s.s.) driven by repeated elements and novel gene families across ecological guilds.</title>
        <authorList>
            <consortium name="Lawrence Berkeley National Laboratory"/>
            <person name="Harder C.B."/>
            <person name="Miyauchi S."/>
            <person name="Viragh M."/>
            <person name="Kuo A."/>
            <person name="Thoen E."/>
            <person name="Andreopoulos B."/>
            <person name="Lu D."/>
            <person name="Skrede I."/>
            <person name="Drula E."/>
            <person name="Henrissat B."/>
            <person name="Morin E."/>
            <person name="Kohler A."/>
            <person name="Barry K."/>
            <person name="LaButti K."/>
            <person name="Morin E."/>
            <person name="Salamov A."/>
            <person name="Lipzen A."/>
            <person name="Mereny Z."/>
            <person name="Hegedus B."/>
            <person name="Baldrian P."/>
            <person name="Stursova M."/>
            <person name="Weitz H."/>
            <person name="Taylor A."/>
            <person name="Grigoriev I.V."/>
            <person name="Nagy L.G."/>
            <person name="Martin F."/>
            <person name="Kauserud H."/>
        </authorList>
    </citation>
    <scope>NUCLEOTIDE SEQUENCE</scope>
    <source>
        <strain evidence="4">CBHHK182m</strain>
    </source>
</reference>
<evidence type="ECO:0000313" key="4">
    <source>
        <dbReference type="EMBL" id="KAJ7757549.1"/>
    </source>
</evidence>
<comment type="caution">
    <text evidence="4">The sequence shown here is derived from an EMBL/GenBank/DDBJ whole genome shotgun (WGS) entry which is preliminary data.</text>
</comment>
<dbReference type="Pfam" id="PF00795">
    <property type="entry name" value="CN_hydrolase"/>
    <property type="match status" value="1"/>
</dbReference>
<dbReference type="AlphaFoldDB" id="A0AAD7J5Q9"/>
<organism evidence="4 5">
    <name type="scientific">Mycena metata</name>
    <dbReference type="NCBI Taxonomy" id="1033252"/>
    <lineage>
        <taxon>Eukaryota</taxon>
        <taxon>Fungi</taxon>
        <taxon>Dikarya</taxon>
        <taxon>Basidiomycota</taxon>
        <taxon>Agaricomycotina</taxon>
        <taxon>Agaricomycetes</taxon>
        <taxon>Agaricomycetidae</taxon>
        <taxon>Agaricales</taxon>
        <taxon>Marasmiineae</taxon>
        <taxon>Mycenaceae</taxon>
        <taxon>Mycena</taxon>
    </lineage>
</organism>
<accession>A0AAD7J5Q9</accession>
<feature type="active site" description="Proton acceptor" evidence="2">
    <location>
        <position position="48"/>
    </location>
</feature>
<comment type="similarity">
    <text evidence="1">Belongs to the carbon-nitrogen hydrolase superfamily. Nitrilase family.</text>
</comment>
<dbReference type="PANTHER" id="PTHR46044:SF1">
    <property type="entry name" value="CN HYDROLASE DOMAIN-CONTAINING PROTEIN"/>
    <property type="match status" value="1"/>
</dbReference>
<keyword evidence="4" id="KW-0378">Hydrolase</keyword>
<sequence length="306" mass="33594">MDLPTLKIKVAAVHAAPVYMNKRATTEKVVRLIHEAKLKGIKLLVFPETFIPGYPYFIMSYPPLKQVTALAQYAEQSVVTQGESAVEILVIRSACQEAGVAICLGVSERIAGGFTLFNSQVNIDSDGELLGVHRKLQPTYAERSVWAQGGGVTLRTYKYAGGYNLGALCCWENCMQLARQALVEQNEHIHAASWPALTAIAGFEAALMKSHALMCQTFVICALCLTWMEENLGKQDLIKRGGGCETERFVNAEIDLSELGVVKVWIDAAGHYKRPEVLTLGVDKKPIWADERKQAAGDEGGREEHS</sequence>
<protein>
    <submittedName>
        <fullName evidence="4">Carbon-nitrogen hydrolase</fullName>
    </submittedName>
</protein>
<evidence type="ECO:0000256" key="2">
    <source>
        <dbReference type="PROSITE-ProRule" id="PRU10139"/>
    </source>
</evidence>
<dbReference type="PROSITE" id="PS00920">
    <property type="entry name" value="NITRIL_CHT_1"/>
    <property type="match status" value="1"/>
</dbReference>
<dbReference type="InterPro" id="IPR036526">
    <property type="entry name" value="C-N_Hydrolase_sf"/>
</dbReference>
<dbReference type="InterPro" id="IPR003010">
    <property type="entry name" value="C-N_Hydrolase"/>
</dbReference>
<gene>
    <name evidence="4" type="ORF">B0H16DRAFT_1674619</name>
</gene>
<proteinExistence type="inferred from homology"/>
<dbReference type="PROSITE" id="PS50263">
    <property type="entry name" value="CN_HYDROLASE"/>
    <property type="match status" value="1"/>
</dbReference>
<dbReference type="InterPro" id="IPR000132">
    <property type="entry name" value="Nitrilase/CN_hydratase_CS"/>
</dbReference>
<dbReference type="CDD" id="cd07564">
    <property type="entry name" value="nitrilases_CHs"/>
    <property type="match status" value="1"/>
</dbReference>
<dbReference type="PANTHER" id="PTHR46044">
    <property type="entry name" value="NITRILASE"/>
    <property type="match status" value="1"/>
</dbReference>
<evidence type="ECO:0000259" key="3">
    <source>
        <dbReference type="PROSITE" id="PS50263"/>
    </source>
</evidence>
<dbReference type="Proteomes" id="UP001215598">
    <property type="component" value="Unassembled WGS sequence"/>
</dbReference>
<name>A0AAD7J5Q9_9AGAR</name>
<dbReference type="Gene3D" id="3.60.110.10">
    <property type="entry name" value="Carbon-nitrogen hydrolase"/>
    <property type="match status" value="1"/>
</dbReference>